<keyword evidence="2" id="KW-1185">Reference proteome</keyword>
<comment type="caution">
    <text evidence="1">The sequence shown here is derived from an EMBL/GenBank/DDBJ whole genome shotgun (WGS) entry which is preliminary data.</text>
</comment>
<name>A0ABT8VUW2_9FLAO</name>
<organism evidence="1 2">
    <name type="scientific">Wenyingzhuangia gilva</name>
    <dbReference type="NCBI Taxonomy" id="3057677"/>
    <lineage>
        <taxon>Bacteria</taxon>
        <taxon>Pseudomonadati</taxon>
        <taxon>Bacteroidota</taxon>
        <taxon>Flavobacteriia</taxon>
        <taxon>Flavobacteriales</taxon>
        <taxon>Flavobacteriaceae</taxon>
        <taxon>Wenyingzhuangia</taxon>
    </lineage>
</organism>
<evidence type="ECO:0000313" key="2">
    <source>
        <dbReference type="Proteomes" id="UP001168642"/>
    </source>
</evidence>
<dbReference type="RefSeq" id="WP_302885052.1">
    <property type="nucleotide sequence ID" value="NZ_JAUMIT010000007.1"/>
</dbReference>
<dbReference type="EMBL" id="JAUMIT010000007">
    <property type="protein sequence ID" value="MDO3695753.1"/>
    <property type="molecule type" value="Genomic_DNA"/>
</dbReference>
<sequence length="184" mass="21532">MTFYAKKTISLFFIIISINFCFAQKKIERPRNTIAQSFIERLPNNLKNLQLKDLRESKDSLNIRVWRLTKVLTINYNNSVSSKYIKVDPKNPTVKPTPLYTDLNAKILLDSLVKNRILELKDDNYRVRGPEAYVVIIEIATKNNYRVVSFCSPNKDRSEDNKSVLNILDIIDKTIEKEEKKLDY</sequence>
<dbReference type="Proteomes" id="UP001168642">
    <property type="component" value="Unassembled WGS sequence"/>
</dbReference>
<reference evidence="1" key="1">
    <citation type="submission" date="2023-07" db="EMBL/GenBank/DDBJ databases">
        <title>Wenyingzhuangia sp. chi5 genome sequencing and assembly.</title>
        <authorList>
            <person name="Park S."/>
        </authorList>
    </citation>
    <scope>NUCLEOTIDE SEQUENCE</scope>
    <source>
        <strain evidence="1">Chi5</strain>
    </source>
</reference>
<protein>
    <submittedName>
        <fullName evidence="1">Uncharacterized protein</fullName>
    </submittedName>
</protein>
<gene>
    <name evidence="1" type="ORF">QVZ41_12960</name>
</gene>
<accession>A0ABT8VUW2</accession>
<proteinExistence type="predicted"/>
<evidence type="ECO:0000313" key="1">
    <source>
        <dbReference type="EMBL" id="MDO3695753.1"/>
    </source>
</evidence>